<organism evidence="2">
    <name type="scientific">Tanacetum cinerariifolium</name>
    <name type="common">Dalmatian daisy</name>
    <name type="synonym">Chrysanthemum cinerariifolium</name>
    <dbReference type="NCBI Taxonomy" id="118510"/>
    <lineage>
        <taxon>Eukaryota</taxon>
        <taxon>Viridiplantae</taxon>
        <taxon>Streptophyta</taxon>
        <taxon>Embryophyta</taxon>
        <taxon>Tracheophyta</taxon>
        <taxon>Spermatophyta</taxon>
        <taxon>Magnoliopsida</taxon>
        <taxon>eudicotyledons</taxon>
        <taxon>Gunneridae</taxon>
        <taxon>Pentapetalae</taxon>
        <taxon>asterids</taxon>
        <taxon>campanulids</taxon>
        <taxon>Asterales</taxon>
        <taxon>Asteraceae</taxon>
        <taxon>Asteroideae</taxon>
        <taxon>Anthemideae</taxon>
        <taxon>Anthemidinae</taxon>
        <taxon>Tanacetum</taxon>
    </lineage>
</organism>
<sequence length="771" mass="86881">MNPVATQQVVPDNSFVAPEKRVKIEKCNARIAFKEELVTFIQELGYSRKCDMLSAIHTDQMHQPWRTFATIINRKSTPKKARNYKKVSSPSRKLSPVLEEEPTVKPKKAKKLAKKSTTVPTIGVVIKDTPGVFVSKKKAPTKFDRGKGMDLLSDASLLEAVQLKEALKKSKKDSHMLYPSGSGDGVGSQLKVPNEFKDKTTGTYEGTGTKPGVPNVPKYQYENSERTDSDEKVNHNLNLEVNEEEEIQKDEYIHTPDYYVPTDEETNDENKEFDDEEYDEYYKDVNVRSKVTEHEEVGKRDAEMTDATHESASQENSYEQVIKDAHVTLTYLQKTEGLKQSSSVSSDFANKFLNLDNVPPVIDEVASMMNVKVCHEDSSTQVPLILLIPVTAILKTSIVPATTVYPSIQPFTPIPQQSTSTLVPITAPTTTLVPILASIKSQIPAIVDEHLTTRIEFATQTALQSYTTEFKKKAQEEKDRYIDLIEKSIKDIIKDKVKKFELKKILLDKIQKSKSYRGAPEHRQLYDALIKSYKLDKDLFASCGNKYSLKRDYDDKDQDEDPPAVSDQGLKKQKTSKDVEPLKGSKSKDSTSSSSKGTTSQPKSSGKSLQVEEPVFEVTDTEIIAQTEKPSITFDELMSTPIDFSAYVMNNLKIDNLTQEILVGPAFNLFNGTCKSFVELEYNFEECYKAVTDQIDWNNPEGHAYPFDLSKPLPLIKAQGCQVVPANYFFNNDFEYLKGRSLSRKYMTSTTKTKVAKYDNIEGIKDMVPML</sequence>
<dbReference type="AlphaFoldDB" id="A0A6L2NH17"/>
<reference evidence="2" key="1">
    <citation type="journal article" date="2019" name="Sci. Rep.">
        <title>Draft genome of Tanacetum cinerariifolium, the natural source of mosquito coil.</title>
        <authorList>
            <person name="Yamashiro T."/>
            <person name="Shiraishi A."/>
            <person name="Satake H."/>
            <person name="Nakayama K."/>
        </authorList>
    </citation>
    <scope>NUCLEOTIDE SEQUENCE</scope>
</reference>
<feature type="region of interest" description="Disordered" evidence="1">
    <location>
        <begin position="292"/>
        <end position="317"/>
    </location>
</feature>
<gene>
    <name evidence="2" type="ORF">Tci_057494</name>
</gene>
<evidence type="ECO:0000256" key="1">
    <source>
        <dbReference type="SAM" id="MobiDB-lite"/>
    </source>
</evidence>
<comment type="caution">
    <text evidence="2">The sequence shown here is derived from an EMBL/GenBank/DDBJ whole genome shotgun (WGS) entry which is preliminary data.</text>
</comment>
<dbReference type="EMBL" id="BKCJ010009124">
    <property type="protein sequence ID" value="GEU85516.1"/>
    <property type="molecule type" value="Genomic_DNA"/>
</dbReference>
<evidence type="ECO:0000313" key="2">
    <source>
        <dbReference type="EMBL" id="GEU85516.1"/>
    </source>
</evidence>
<accession>A0A6L2NH17</accession>
<proteinExistence type="predicted"/>
<feature type="compositionally biased region" description="Basic and acidic residues" evidence="1">
    <location>
        <begin position="292"/>
        <end position="309"/>
    </location>
</feature>
<feature type="region of interest" description="Disordered" evidence="1">
    <location>
        <begin position="172"/>
        <end position="191"/>
    </location>
</feature>
<feature type="compositionally biased region" description="Basic and acidic residues" evidence="1">
    <location>
        <begin position="575"/>
        <end position="589"/>
    </location>
</feature>
<name>A0A6L2NH17_TANCI</name>
<feature type="compositionally biased region" description="Low complexity" evidence="1">
    <location>
        <begin position="590"/>
        <end position="608"/>
    </location>
</feature>
<feature type="region of interest" description="Disordered" evidence="1">
    <location>
        <begin position="551"/>
        <end position="612"/>
    </location>
</feature>
<protein>
    <submittedName>
        <fullName evidence="2">Uncharacterized protein</fullName>
    </submittedName>
</protein>